<sequence>MKKIVLLNFLLIQITLFSQEKLIGNYCTIPIGESDVTCINFKENNRFVFILSGCLGTYKYGIGNYEIKSSDLILSFDNNDKEFRSEIEISEIKNTTKDSIIHKFKFVDQYGIKMMGVNLHKESGEFEFNENISNPNGIITFKYMKNQVNENYEVEFFGYENFKFRIENDKSYEILIKLALSKSTWIFGEKRTYQFERIDKELIKIQGEKYKLNK</sequence>
<accession>A0A1I6NVK8</accession>
<proteinExistence type="predicted"/>
<dbReference type="Proteomes" id="UP000199312">
    <property type="component" value="Unassembled WGS sequence"/>
</dbReference>
<protein>
    <recommendedName>
        <fullName evidence="3">CarboxypepD_reg-like domain-containing protein</fullName>
    </recommendedName>
</protein>
<evidence type="ECO:0000313" key="1">
    <source>
        <dbReference type="EMBL" id="SFS32002.1"/>
    </source>
</evidence>
<evidence type="ECO:0000313" key="2">
    <source>
        <dbReference type="Proteomes" id="UP000199312"/>
    </source>
</evidence>
<organism evidence="1 2">
    <name type="scientific">Lutibacter maritimus</name>
    <dbReference type="NCBI Taxonomy" id="593133"/>
    <lineage>
        <taxon>Bacteria</taxon>
        <taxon>Pseudomonadati</taxon>
        <taxon>Bacteroidota</taxon>
        <taxon>Flavobacteriia</taxon>
        <taxon>Flavobacteriales</taxon>
        <taxon>Flavobacteriaceae</taxon>
        <taxon>Lutibacter</taxon>
    </lineage>
</organism>
<dbReference type="EMBL" id="FOZP01000001">
    <property type="protein sequence ID" value="SFS32002.1"/>
    <property type="molecule type" value="Genomic_DNA"/>
</dbReference>
<dbReference type="RefSeq" id="WP_090222524.1">
    <property type="nucleotide sequence ID" value="NZ_FOZP01000001.1"/>
</dbReference>
<dbReference type="OrthoDB" id="1438957at2"/>
<reference evidence="2" key="1">
    <citation type="submission" date="2016-10" db="EMBL/GenBank/DDBJ databases">
        <authorList>
            <person name="Varghese N."/>
            <person name="Submissions S."/>
        </authorList>
    </citation>
    <scope>NUCLEOTIDE SEQUENCE [LARGE SCALE GENOMIC DNA]</scope>
    <source>
        <strain evidence="2">DSM 24450</strain>
    </source>
</reference>
<evidence type="ECO:0008006" key="3">
    <source>
        <dbReference type="Google" id="ProtNLM"/>
    </source>
</evidence>
<gene>
    <name evidence="1" type="ORF">SAMN04488006_0629</name>
</gene>
<dbReference type="STRING" id="593133.SAMN04488006_0629"/>
<name>A0A1I6NVK8_9FLAO</name>
<keyword evidence="2" id="KW-1185">Reference proteome</keyword>
<dbReference type="AlphaFoldDB" id="A0A1I6NVK8"/>